<name>A0AAV7E0K8_ARIFI</name>
<evidence type="ECO:0000256" key="5">
    <source>
        <dbReference type="ARBA" id="ARBA00022692"/>
    </source>
</evidence>
<feature type="transmembrane region" description="Helical" evidence="10">
    <location>
        <begin position="497"/>
        <end position="517"/>
    </location>
</feature>
<keyword evidence="9 10" id="KW-0472">Membrane</keyword>
<keyword evidence="7" id="KW-0256">Endoplasmic reticulum</keyword>
<comment type="similarity">
    <text evidence="2">Belongs to the polyprenol kinase family.</text>
</comment>
<feature type="transmembrane region" description="Helical" evidence="10">
    <location>
        <begin position="205"/>
        <end position="229"/>
    </location>
</feature>
<feature type="transmembrane region" description="Helical" evidence="10">
    <location>
        <begin position="364"/>
        <end position="384"/>
    </location>
</feature>
<evidence type="ECO:0000256" key="8">
    <source>
        <dbReference type="ARBA" id="ARBA00022989"/>
    </source>
</evidence>
<evidence type="ECO:0000256" key="3">
    <source>
        <dbReference type="ARBA" id="ARBA00012132"/>
    </source>
</evidence>
<evidence type="ECO:0000313" key="11">
    <source>
        <dbReference type="EMBL" id="KAG9441921.1"/>
    </source>
</evidence>
<comment type="caution">
    <text evidence="11">The sequence shown here is derived from an EMBL/GenBank/DDBJ whole genome shotgun (WGS) entry which is preliminary data.</text>
</comment>
<evidence type="ECO:0000256" key="1">
    <source>
        <dbReference type="ARBA" id="ARBA00004477"/>
    </source>
</evidence>
<keyword evidence="6" id="KW-0418">Kinase</keyword>
<feature type="transmembrane region" description="Helical" evidence="10">
    <location>
        <begin position="106"/>
        <end position="125"/>
    </location>
</feature>
<keyword evidence="8 10" id="KW-1133">Transmembrane helix</keyword>
<feature type="transmembrane region" description="Helical" evidence="10">
    <location>
        <begin position="146"/>
        <end position="163"/>
    </location>
</feature>
<dbReference type="InterPro" id="IPR032974">
    <property type="entry name" value="Polypren_kinase"/>
</dbReference>
<evidence type="ECO:0000256" key="6">
    <source>
        <dbReference type="ARBA" id="ARBA00022777"/>
    </source>
</evidence>
<feature type="transmembrane region" description="Helical" evidence="10">
    <location>
        <begin position="67"/>
        <end position="86"/>
    </location>
</feature>
<dbReference type="Proteomes" id="UP000825729">
    <property type="component" value="Unassembled WGS sequence"/>
</dbReference>
<dbReference type="EMBL" id="JAINDJ010000007">
    <property type="protein sequence ID" value="KAG9441921.1"/>
    <property type="molecule type" value="Genomic_DNA"/>
</dbReference>
<evidence type="ECO:0000256" key="2">
    <source>
        <dbReference type="ARBA" id="ARBA00010794"/>
    </source>
</evidence>
<evidence type="ECO:0000256" key="7">
    <source>
        <dbReference type="ARBA" id="ARBA00022824"/>
    </source>
</evidence>
<dbReference type="PANTHER" id="PTHR13205:SF15">
    <property type="entry name" value="DOLICHOL KINASE"/>
    <property type="match status" value="1"/>
</dbReference>
<feature type="transmembrane region" description="Helical" evidence="10">
    <location>
        <begin position="332"/>
        <end position="352"/>
    </location>
</feature>
<evidence type="ECO:0000256" key="10">
    <source>
        <dbReference type="SAM" id="Phobius"/>
    </source>
</evidence>
<keyword evidence="12" id="KW-1185">Reference proteome</keyword>
<dbReference type="GO" id="GO:0043048">
    <property type="term" value="P:dolichyl monophosphate biosynthetic process"/>
    <property type="evidence" value="ECO:0007669"/>
    <property type="project" value="TreeGrafter"/>
</dbReference>
<dbReference type="EC" id="2.7.1.108" evidence="3"/>
<dbReference type="GO" id="GO:0004168">
    <property type="term" value="F:dolichol kinase activity"/>
    <property type="evidence" value="ECO:0007669"/>
    <property type="project" value="UniProtKB-EC"/>
</dbReference>
<keyword evidence="4" id="KW-0808">Transferase</keyword>
<evidence type="ECO:0000256" key="9">
    <source>
        <dbReference type="ARBA" id="ARBA00023136"/>
    </source>
</evidence>
<feature type="transmembrane region" description="Helical" evidence="10">
    <location>
        <begin position="15"/>
        <end position="46"/>
    </location>
</feature>
<evidence type="ECO:0000256" key="4">
    <source>
        <dbReference type="ARBA" id="ARBA00022679"/>
    </source>
</evidence>
<reference evidence="11 12" key="1">
    <citation type="submission" date="2021-07" db="EMBL/GenBank/DDBJ databases">
        <title>The Aristolochia fimbriata genome: insights into angiosperm evolution, floral development and chemical biosynthesis.</title>
        <authorList>
            <person name="Jiao Y."/>
        </authorList>
    </citation>
    <scope>NUCLEOTIDE SEQUENCE [LARGE SCALE GENOMIC DNA]</scope>
    <source>
        <strain evidence="11">IBCAS-2021</strain>
        <tissue evidence="11">Leaf</tissue>
    </source>
</reference>
<feature type="transmembrane region" description="Helical" evidence="10">
    <location>
        <begin position="291"/>
        <end position="312"/>
    </location>
</feature>
<accession>A0AAV7E0K8</accession>
<feature type="transmembrane region" description="Helical" evidence="10">
    <location>
        <begin position="241"/>
        <end position="261"/>
    </location>
</feature>
<protein>
    <recommendedName>
        <fullName evidence="3">dolichol kinase</fullName>
        <ecNumber evidence="3">2.7.1.108</ecNumber>
    </recommendedName>
</protein>
<proteinExistence type="inferred from homology"/>
<sequence length="562" mass="61922">MKAASLCNGERAVVLLYLSAIVLSAPVSLLLEAGGLCILAFGALLLEIASESSNSLNCLKTRLGASTGILVGTVTLPAVMLSRLIQMLRALYIQAVTPEEIGYMKIQYWAVSVSCICMLIFLCGVRMGSSNKKNLFGMFLLQDTKYIFLLVSYAALCLISLVTKSYSDVHVALKLTWIFFQGAASVKLIQHILNTFPFCASIGEAFLATCGLVLFFSDMTAFTLSKLSFFQLGIGKSEISIIVQGLLLGFLLLPLFVKFLLQFGNRLMRQIQSTDLECEQSTSGVVGRSTVFYVSLGIVLILFVPAWMLLVHDFGMHPVIWMLCFAFKGSQDRILLCLYWVVIICLSVVYFYNVSKSKKVERILLRKYYHLVAVAMFVPALIFQPSFLDLSFGVALSGFLALEIIRVWQIWPLGHLVHKFMNAFTDHRDSDIFIVSHFSLLLGCAIPKWMSSGFNDRPLAPFAGILSLGIGDTMASVVGHKYGVLRWSKTGKKTLEGTAAGIMSVFMACSVLIPFLASKGFILSQHWFSLLVAVGISGLLEANTVQLDNAFIPLVFYSLLCL</sequence>
<keyword evidence="5 10" id="KW-0812">Transmembrane</keyword>
<comment type="subcellular location">
    <subcellularLocation>
        <location evidence="1">Endoplasmic reticulum membrane</location>
        <topology evidence="1">Multi-pass membrane protein</topology>
    </subcellularLocation>
</comment>
<evidence type="ECO:0000313" key="12">
    <source>
        <dbReference type="Proteomes" id="UP000825729"/>
    </source>
</evidence>
<organism evidence="11 12">
    <name type="scientific">Aristolochia fimbriata</name>
    <name type="common">White veined hardy Dutchman's pipe vine</name>
    <dbReference type="NCBI Taxonomy" id="158543"/>
    <lineage>
        <taxon>Eukaryota</taxon>
        <taxon>Viridiplantae</taxon>
        <taxon>Streptophyta</taxon>
        <taxon>Embryophyta</taxon>
        <taxon>Tracheophyta</taxon>
        <taxon>Spermatophyta</taxon>
        <taxon>Magnoliopsida</taxon>
        <taxon>Magnoliidae</taxon>
        <taxon>Piperales</taxon>
        <taxon>Aristolochiaceae</taxon>
        <taxon>Aristolochia</taxon>
    </lineage>
</organism>
<dbReference type="AlphaFoldDB" id="A0AAV7E0K8"/>
<dbReference type="GO" id="GO:0005789">
    <property type="term" value="C:endoplasmic reticulum membrane"/>
    <property type="evidence" value="ECO:0007669"/>
    <property type="project" value="UniProtKB-SubCell"/>
</dbReference>
<dbReference type="PANTHER" id="PTHR13205">
    <property type="entry name" value="TRANSMEMBRANE PROTEIN 15-RELATED"/>
    <property type="match status" value="1"/>
</dbReference>
<gene>
    <name evidence="11" type="ORF">H6P81_017775</name>
</gene>
<feature type="transmembrane region" description="Helical" evidence="10">
    <location>
        <begin position="462"/>
        <end position="485"/>
    </location>
</feature>